<dbReference type="PANTHER" id="PTHR14859:SF0">
    <property type="entry name" value="ENDONUCLEASE_EXONUCLEASE_PHOSPHATASE FAMILY PROTEIN, EXPRESSED"/>
    <property type="match status" value="1"/>
</dbReference>
<dbReference type="SUPFAM" id="SSF56219">
    <property type="entry name" value="DNase I-like"/>
    <property type="match status" value="1"/>
</dbReference>
<keyword evidence="2" id="KW-0255">Endonuclease</keyword>
<accession>A0A930YI25</accession>
<dbReference type="Proteomes" id="UP000660668">
    <property type="component" value="Unassembled WGS sequence"/>
</dbReference>
<keyword evidence="2" id="KW-0540">Nuclease</keyword>
<dbReference type="InterPro" id="IPR036691">
    <property type="entry name" value="Endo/exonu/phosph_ase_sf"/>
</dbReference>
<dbReference type="GO" id="GO:0004519">
    <property type="term" value="F:endonuclease activity"/>
    <property type="evidence" value="ECO:0007669"/>
    <property type="project" value="UniProtKB-KW"/>
</dbReference>
<dbReference type="Pfam" id="PF03372">
    <property type="entry name" value="Exo_endo_phos"/>
    <property type="match status" value="1"/>
</dbReference>
<evidence type="ECO:0000313" key="3">
    <source>
        <dbReference type="Proteomes" id="UP000660668"/>
    </source>
</evidence>
<dbReference type="AlphaFoldDB" id="A0A930YI25"/>
<dbReference type="GO" id="GO:0006506">
    <property type="term" value="P:GPI anchor biosynthetic process"/>
    <property type="evidence" value="ECO:0007669"/>
    <property type="project" value="TreeGrafter"/>
</dbReference>
<evidence type="ECO:0000313" key="2">
    <source>
        <dbReference type="EMBL" id="MBF4767757.1"/>
    </source>
</evidence>
<dbReference type="InterPro" id="IPR051916">
    <property type="entry name" value="GPI-anchor_lipid_remodeler"/>
</dbReference>
<comment type="caution">
    <text evidence="2">The sequence shown here is derived from an EMBL/GenBank/DDBJ whole genome shotgun (WGS) entry which is preliminary data.</text>
</comment>
<dbReference type="PANTHER" id="PTHR14859">
    <property type="entry name" value="CALCOFLUOR WHITE HYPERSENSITIVE PROTEIN PRECURSOR"/>
    <property type="match status" value="1"/>
</dbReference>
<dbReference type="InterPro" id="IPR005135">
    <property type="entry name" value="Endo/exonuclease/phosphatase"/>
</dbReference>
<organism evidence="2 3">
    <name type="scientific">Nocardioides agariphilus</name>
    <dbReference type="NCBI Taxonomy" id="433664"/>
    <lineage>
        <taxon>Bacteria</taxon>
        <taxon>Bacillati</taxon>
        <taxon>Actinomycetota</taxon>
        <taxon>Actinomycetes</taxon>
        <taxon>Propionibacteriales</taxon>
        <taxon>Nocardioidaceae</taxon>
        <taxon>Nocardioides</taxon>
    </lineage>
</organism>
<dbReference type="GO" id="GO:0016020">
    <property type="term" value="C:membrane"/>
    <property type="evidence" value="ECO:0007669"/>
    <property type="project" value="GOC"/>
</dbReference>
<sequence>MRLATWNIWSGRSRGAERVDVEAYVAAVRALDADVLALQEVDRNQPRSQRLDLAAIAAEAMGADEWRFVPALVGTPDSWRAARDDEDVDAPAYGVALLSRHPIRDWRIVRLPGAPLRVPFRWPGQRLPTLVRDEQRVAIIAVAESPVGPVSVVATHLSFLPVWNGVQLRHLLGGLPDHPGSRVLLGDLNMGPACASRISGLEPLAVGPTYPSWSPARQIDHVMGSDGLVSISGGPVRVPVSDHCALVSQVQLARS</sequence>
<evidence type="ECO:0000259" key="1">
    <source>
        <dbReference type="Pfam" id="PF03372"/>
    </source>
</evidence>
<reference evidence="2" key="1">
    <citation type="submission" date="2020-11" db="EMBL/GenBank/DDBJ databases">
        <title>Nocardioides cynanchi sp. nov., isolated from soil of rhizosphere of Cynanchum wilfordii.</title>
        <authorList>
            <person name="Lee J.-S."/>
            <person name="Suh M.K."/>
            <person name="Kim J.-S."/>
        </authorList>
    </citation>
    <scope>NUCLEOTIDE SEQUENCE</scope>
    <source>
        <strain evidence="2">KCTC 19276</strain>
    </source>
</reference>
<proteinExistence type="predicted"/>
<dbReference type="RefSeq" id="WP_194695913.1">
    <property type="nucleotide sequence ID" value="NZ_JADKPO010000009.1"/>
</dbReference>
<keyword evidence="2" id="KW-0378">Hydrolase</keyword>
<gene>
    <name evidence="2" type="ORF">ISU10_08255</name>
</gene>
<keyword evidence="3" id="KW-1185">Reference proteome</keyword>
<dbReference type="EMBL" id="JADKPO010000009">
    <property type="protein sequence ID" value="MBF4767757.1"/>
    <property type="molecule type" value="Genomic_DNA"/>
</dbReference>
<protein>
    <submittedName>
        <fullName evidence="2">Endonuclease/exonuclease/phosphatase family protein</fullName>
    </submittedName>
</protein>
<feature type="domain" description="Endonuclease/exonuclease/phosphatase" evidence="1">
    <location>
        <begin position="4"/>
        <end position="243"/>
    </location>
</feature>
<dbReference type="Gene3D" id="3.60.10.10">
    <property type="entry name" value="Endonuclease/exonuclease/phosphatase"/>
    <property type="match status" value="1"/>
</dbReference>
<name>A0A930YI25_9ACTN</name>